<dbReference type="Proteomes" id="UP000317638">
    <property type="component" value="Unassembled WGS sequence"/>
</dbReference>
<protein>
    <submittedName>
        <fullName evidence="2">Uncharacterized protein</fullName>
    </submittedName>
</protein>
<organism evidence="2 3">
    <name type="scientific">Tessaracoccus rhinocerotis</name>
    <dbReference type="NCBI Taxonomy" id="1689449"/>
    <lineage>
        <taxon>Bacteria</taxon>
        <taxon>Bacillati</taxon>
        <taxon>Actinomycetota</taxon>
        <taxon>Actinomycetes</taxon>
        <taxon>Propionibacteriales</taxon>
        <taxon>Propionibacteriaceae</taxon>
        <taxon>Tessaracoccus</taxon>
    </lineage>
</organism>
<accession>A0A553K3Z9</accession>
<comment type="caution">
    <text evidence="2">The sequence shown here is derived from an EMBL/GenBank/DDBJ whole genome shotgun (WGS) entry which is preliminary data.</text>
</comment>
<evidence type="ECO:0000313" key="3">
    <source>
        <dbReference type="Proteomes" id="UP000317638"/>
    </source>
</evidence>
<sequence>MAEFDEITFGDAVPSNNPETSKLEESVRDFLLSAGYGLSAERLGIVCHHPDRKGQALVLTPALCSRSTGWQSRWIPAIQWRGTAIATTGRRRRTASATNSSRLSGWTVITLRIGAEAGGEIGDRDVLVESSGFTKAAQSALVQAIEDFQHGWPAPVRFVPKGKSPSPAKRPSHVVNIGEFNYSHDGHFFTWVPSLDDSTRMKLRLCAGGRYLYTHDGRKSRFVAEVGLQDVSSQDWKAVLTEILASRDPEALDGEKWPWGPTLLVPGDPAHDLSAEFVKACERKGWMDDPAFAFTVSGDTVAEYSEAQLISHDGVVVAQLHRGAAEAGYRIAVGESRRGSFGPYEEYVISRVPR</sequence>
<dbReference type="AlphaFoldDB" id="A0A553K3Z9"/>
<feature type="region of interest" description="Disordered" evidence="1">
    <location>
        <begin position="1"/>
        <end position="21"/>
    </location>
</feature>
<dbReference type="RefSeq" id="WP_143936522.1">
    <property type="nucleotide sequence ID" value="NZ_VKKG01000001.1"/>
</dbReference>
<dbReference type="OrthoDB" id="128399at85009"/>
<dbReference type="EMBL" id="VKKG01000001">
    <property type="protein sequence ID" value="TRY19433.1"/>
    <property type="molecule type" value="Genomic_DNA"/>
</dbReference>
<name>A0A553K3Z9_9ACTN</name>
<gene>
    <name evidence="2" type="ORF">FOJ82_00505</name>
</gene>
<keyword evidence="3" id="KW-1185">Reference proteome</keyword>
<reference evidence="2 3" key="1">
    <citation type="submission" date="2019-07" db="EMBL/GenBank/DDBJ databases">
        <authorList>
            <person name="Zhou L.-Y."/>
        </authorList>
    </citation>
    <scope>NUCLEOTIDE SEQUENCE [LARGE SCALE GENOMIC DNA]</scope>
    <source>
        <strain evidence="2 3">YIM 101269</strain>
    </source>
</reference>
<evidence type="ECO:0000313" key="2">
    <source>
        <dbReference type="EMBL" id="TRY19433.1"/>
    </source>
</evidence>
<evidence type="ECO:0000256" key="1">
    <source>
        <dbReference type="SAM" id="MobiDB-lite"/>
    </source>
</evidence>
<proteinExistence type="predicted"/>